<evidence type="ECO:0000313" key="3">
    <source>
        <dbReference type="EMBL" id="RJF93857.1"/>
    </source>
</evidence>
<dbReference type="InterPro" id="IPR002942">
    <property type="entry name" value="S4_RNA-bd"/>
</dbReference>
<reference evidence="3 4" key="1">
    <citation type="submission" date="2018-09" db="EMBL/GenBank/DDBJ databases">
        <authorList>
            <person name="Zhu H."/>
        </authorList>
    </citation>
    <scope>NUCLEOTIDE SEQUENCE [LARGE SCALE GENOMIC DNA]</scope>
    <source>
        <strain evidence="3 4">K2R01-6</strain>
    </source>
</reference>
<name>A0A418WRL4_9SPHN</name>
<dbReference type="GO" id="GO:0003723">
    <property type="term" value="F:RNA binding"/>
    <property type="evidence" value="ECO:0007669"/>
    <property type="project" value="UniProtKB-KW"/>
</dbReference>
<gene>
    <name evidence="3" type="ORF">D3876_06110</name>
</gene>
<accession>A0A418WRL4</accession>
<dbReference type="EMBL" id="QYUM01000002">
    <property type="protein sequence ID" value="RJF93857.1"/>
    <property type="molecule type" value="Genomic_DNA"/>
</dbReference>
<dbReference type="OrthoDB" id="9797176at2"/>
<sequence length="100" mass="11100">MAGDAPICGQRIDRFLWFARLAKSRSIAQALCEQGHIRLDGRRIERAHTLVRPGNVLSLMAHGRVRALRIEALPARRGPASEAVTLYRELTLATPAETDD</sequence>
<keyword evidence="1" id="KW-0694">RNA-binding</keyword>
<feature type="domain" description="RNA-binding S4" evidence="2">
    <location>
        <begin position="10"/>
        <end position="70"/>
    </location>
</feature>
<dbReference type="Pfam" id="PF01479">
    <property type="entry name" value="S4"/>
    <property type="match status" value="1"/>
</dbReference>
<organism evidence="3 4">
    <name type="scientific">Sphingomonas cavernae</name>
    <dbReference type="NCBI Taxonomy" id="2320861"/>
    <lineage>
        <taxon>Bacteria</taxon>
        <taxon>Pseudomonadati</taxon>
        <taxon>Pseudomonadota</taxon>
        <taxon>Alphaproteobacteria</taxon>
        <taxon>Sphingomonadales</taxon>
        <taxon>Sphingomonadaceae</taxon>
        <taxon>Sphingomonas</taxon>
    </lineage>
</organism>
<dbReference type="Gene3D" id="3.10.290.10">
    <property type="entry name" value="RNA-binding S4 domain"/>
    <property type="match status" value="1"/>
</dbReference>
<evidence type="ECO:0000259" key="2">
    <source>
        <dbReference type="SMART" id="SM00363"/>
    </source>
</evidence>
<dbReference type="RefSeq" id="WP_119760353.1">
    <property type="nucleotide sequence ID" value="NZ_QYUM01000002.1"/>
</dbReference>
<keyword evidence="4" id="KW-1185">Reference proteome</keyword>
<comment type="caution">
    <text evidence="3">The sequence shown here is derived from an EMBL/GenBank/DDBJ whole genome shotgun (WGS) entry which is preliminary data.</text>
</comment>
<dbReference type="SUPFAM" id="SSF55174">
    <property type="entry name" value="Alpha-L RNA-binding motif"/>
    <property type="match status" value="1"/>
</dbReference>
<dbReference type="CDD" id="cd00165">
    <property type="entry name" value="S4"/>
    <property type="match status" value="1"/>
</dbReference>
<dbReference type="Proteomes" id="UP000286100">
    <property type="component" value="Unassembled WGS sequence"/>
</dbReference>
<evidence type="ECO:0000313" key="4">
    <source>
        <dbReference type="Proteomes" id="UP000286100"/>
    </source>
</evidence>
<evidence type="ECO:0000256" key="1">
    <source>
        <dbReference type="PROSITE-ProRule" id="PRU00182"/>
    </source>
</evidence>
<dbReference type="InterPro" id="IPR036986">
    <property type="entry name" value="S4_RNA-bd_sf"/>
</dbReference>
<dbReference type="AlphaFoldDB" id="A0A418WRL4"/>
<dbReference type="SMART" id="SM00363">
    <property type="entry name" value="S4"/>
    <property type="match status" value="1"/>
</dbReference>
<proteinExistence type="predicted"/>
<dbReference type="PROSITE" id="PS50889">
    <property type="entry name" value="S4"/>
    <property type="match status" value="1"/>
</dbReference>
<protein>
    <submittedName>
        <fullName evidence="3">RNA-binding S4 domain-containing protein</fullName>
    </submittedName>
</protein>